<accession>A0A364Y2E9</accession>
<comment type="catalytic activity">
    <reaction evidence="5">
        <text>adenylyl-molybdopterin + molybdate = Mo-molybdopterin + AMP + H(+)</text>
        <dbReference type="Rhea" id="RHEA:35047"/>
        <dbReference type="ChEBI" id="CHEBI:15378"/>
        <dbReference type="ChEBI" id="CHEBI:36264"/>
        <dbReference type="ChEBI" id="CHEBI:62727"/>
        <dbReference type="ChEBI" id="CHEBI:71302"/>
        <dbReference type="ChEBI" id="CHEBI:456215"/>
        <dbReference type="EC" id="2.10.1.1"/>
    </reaction>
</comment>
<organism evidence="8 9">
    <name type="scientific">Pseudochryseolinea flava</name>
    <dbReference type="NCBI Taxonomy" id="2059302"/>
    <lineage>
        <taxon>Bacteria</taxon>
        <taxon>Pseudomonadati</taxon>
        <taxon>Bacteroidota</taxon>
        <taxon>Cytophagia</taxon>
        <taxon>Cytophagales</taxon>
        <taxon>Fulvivirgaceae</taxon>
        <taxon>Pseudochryseolinea</taxon>
    </lineage>
</organism>
<dbReference type="Gene3D" id="2.40.340.10">
    <property type="entry name" value="MoeA, C-terminal, domain IV"/>
    <property type="match status" value="1"/>
</dbReference>
<dbReference type="InterPro" id="IPR036688">
    <property type="entry name" value="MoeA_C_domain_IV_sf"/>
</dbReference>
<dbReference type="SMART" id="SM00852">
    <property type="entry name" value="MoCF_biosynth"/>
    <property type="match status" value="1"/>
</dbReference>
<dbReference type="RefSeq" id="WP_112747200.1">
    <property type="nucleotide sequence ID" value="NZ_QMFY01000005.1"/>
</dbReference>
<dbReference type="Pfam" id="PF03453">
    <property type="entry name" value="MoeA_N"/>
    <property type="match status" value="1"/>
</dbReference>
<dbReference type="Proteomes" id="UP000251889">
    <property type="component" value="Unassembled WGS sequence"/>
</dbReference>
<dbReference type="GO" id="GO:0006777">
    <property type="term" value="P:Mo-molybdopterin cofactor biosynthetic process"/>
    <property type="evidence" value="ECO:0007669"/>
    <property type="project" value="UniProtKB-UniRule"/>
</dbReference>
<dbReference type="SUPFAM" id="SSF63867">
    <property type="entry name" value="MoeA C-terminal domain-like"/>
    <property type="match status" value="1"/>
</dbReference>
<dbReference type="AlphaFoldDB" id="A0A364Y2E9"/>
<dbReference type="SUPFAM" id="SSF53218">
    <property type="entry name" value="Molybdenum cofactor biosynthesis proteins"/>
    <property type="match status" value="1"/>
</dbReference>
<dbReference type="InterPro" id="IPR005111">
    <property type="entry name" value="MoeA_C_domain_IV"/>
</dbReference>
<dbReference type="InterPro" id="IPR001453">
    <property type="entry name" value="MoaB/Mog_dom"/>
</dbReference>
<dbReference type="InterPro" id="IPR036135">
    <property type="entry name" value="MoeA_linker/N_sf"/>
</dbReference>
<comment type="similarity">
    <text evidence="3 6">Belongs to the MoeA family.</text>
</comment>
<dbReference type="Gene3D" id="3.40.980.10">
    <property type="entry name" value="MoaB/Mog-like domain"/>
    <property type="match status" value="1"/>
</dbReference>
<dbReference type="UniPathway" id="UPA00344"/>
<keyword evidence="6" id="KW-0500">Molybdenum</keyword>
<keyword evidence="6" id="KW-0479">Metal-binding</keyword>
<reference evidence="8 9" key="1">
    <citation type="submission" date="2018-06" db="EMBL/GenBank/DDBJ databases">
        <title>Chryseolinea flavus sp. nov., a member of the phylum Bacteroidetes isolated from soil.</title>
        <authorList>
            <person name="Li Y."/>
            <person name="Wang J."/>
        </authorList>
    </citation>
    <scope>NUCLEOTIDE SEQUENCE [LARGE SCALE GENOMIC DNA]</scope>
    <source>
        <strain evidence="8 9">SDU1-6</strain>
    </source>
</reference>
<comment type="caution">
    <text evidence="8">The sequence shown here is derived from an EMBL/GenBank/DDBJ whole genome shotgun (WGS) entry which is preliminary data.</text>
</comment>
<dbReference type="EC" id="2.10.1.1" evidence="6"/>
<evidence type="ECO:0000256" key="6">
    <source>
        <dbReference type="RuleBase" id="RU365090"/>
    </source>
</evidence>
<keyword evidence="6" id="KW-0460">Magnesium</keyword>
<dbReference type="PANTHER" id="PTHR10192:SF5">
    <property type="entry name" value="GEPHYRIN"/>
    <property type="match status" value="1"/>
</dbReference>
<dbReference type="InterPro" id="IPR005110">
    <property type="entry name" value="MoeA_linker/N"/>
</dbReference>
<keyword evidence="9" id="KW-1185">Reference proteome</keyword>
<dbReference type="Gene3D" id="3.90.105.10">
    <property type="entry name" value="Molybdopterin biosynthesis moea protein, domain 2"/>
    <property type="match status" value="1"/>
</dbReference>
<dbReference type="GO" id="GO:0046872">
    <property type="term" value="F:metal ion binding"/>
    <property type="evidence" value="ECO:0007669"/>
    <property type="project" value="UniProtKB-UniRule"/>
</dbReference>
<dbReference type="PROSITE" id="PS01079">
    <property type="entry name" value="MOCF_BIOSYNTHESIS_2"/>
    <property type="match status" value="1"/>
</dbReference>
<keyword evidence="6 8" id="KW-0808">Transferase</keyword>
<dbReference type="GO" id="GO:0061599">
    <property type="term" value="F:molybdopterin molybdotransferase activity"/>
    <property type="evidence" value="ECO:0007669"/>
    <property type="project" value="UniProtKB-UniRule"/>
</dbReference>
<dbReference type="Pfam" id="PF00994">
    <property type="entry name" value="MoCF_biosynth"/>
    <property type="match status" value="1"/>
</dbReference>
<keyword evidence="4 6" id="KW-0501">Molybdenum cofactor biosynthesis</keyword>
<dbReference type="GO" id="GO:0005829">
    <property type="term" value="C:cytosol"/>
    <property type="evidence" value="ECO:0007669"/>
    <property type="project" value="TreeGrafter"/>
</dbReference>
<comment type="function">
    <text evidence="1 6">Catalyzes the insertion of molybdate into adenylated molybdopterin with the concomitant release of AMP.</text>
</comment>
<feature type="domain" description="MoaB/Mog" evidence="7">
    <location>
        <begin position="176"/>
        <end position="314"/>
    </location>
</feature>
<comment type="pathway">
    <text evidence="2 6">Cofactor biosynthesis; molybdopterin biosynthesis.</text>
</comment>
<dbReference type="EMBL" id="QMFY01000005">
    <property type="protein sequence ID" value="RAW01045.1"/>
    <property type="molecule type" value="Genomic_DNA"/>
</dbReference>
<evidence type="ECO:0000259" key="7">
    <source>
        <dbReference type="SMART" id="SM00852"/>
    </source>
</evidence>
<gene>
    <name evidence="8" type="ORF">DQQ10_12495</name>
</gene>
<dbReference type="SUPFAM" id="SSF63882">
    <property type="entry name" value="MoeA N-terminal region -like"/>
    <property type="match status" value="1"/>
</dbReference>
<dbReference type="InterPro" id="IPR036425">
    <property type="entry name" value="MoaB/Mog-like_dom_sf"/>
</dbReference>
<dbReference type="NCBIfam" id="TIGR00177">
    <property type="entry name" value="molyb_syn"/>
    <property type="match status" value="1"/>
</dbReference>
<evidence type="ECO:0000256" key="2">
    <source>
        <dbReference type="ARBA" id="ARBA00005046"/>
    </source>
</evidence>
<sequence length="396" mass="43462">MVSVEEATGVVLSNLFKPPVHVVDLNDAYGAVLGAPISADRDFPPFNRVAMDGIALWFSELKNGRKEFTIEGIQRAGQPPVNLSDVKNAIEVMTGAVLPEGTNTVIRYEDIVIQKNVATIMSDAVKEGHHIHRQGSDAKQDDILLTPGMILSPAEIALLASVGRSDVPVFSFPKAAIISSGDELVEVNEIPELHQIRRSNTYAIQAAMKNIGWNGTQYHLHDQKDFVIDSLKVIEAAHDVLIISGGVSKGRFDFIPEALEAIGVKKLVHQVSQRPGKPFWFGVSKSGKTVFALPGNPVSTYMCFYRYVMPWLYKSLGVQQKAQWAVLGDAFSFEPDLTYFVQVSVCNENGLLVATPEVGGGSGDFANLKRVDGFLELPKGRKTFNKGEPFPYWSFR</sequence>
<dbReference type="Pfam" id="PF03454">
    <property type="entry name" value="MoeA_C"/>
    <property type="match status" value="1"/>
</dbReference>
<dbReference type="OrthoDB" id="9804758at2"/>
<comment type="cofactor">
    <cofactor evidence="6">
        <name>Mg(2+)</name>
        <dbReference type="ChEBI" id="CHEBI:18420"/>
    </cofactor>
</comment>
<dbReference type="InterPro" id="IPR008284">
    <property type="entry name" value="MoCF_biosynth_CS"/>
</dbReference>
<evidence type="ECO:0000313" key="9">
    <source>
        <dbReference type="Proteomes" id="UP000251889"/>
    </source>
</evidence>
<dbReference type="Gene3D" id="2.170.190.11">
    <property type="entry name" value="Molybdopterin biosynthesis moea protein, domain 3"/>
    <property type="match status" value="1"/>
</dbReference>
<protein>
    <recommendedName>
        <fullName evidence="6">Molybdopterin molybdenumtransferase</fullName>
        <ecNumber evidence="6">2.10.1.1</ecNumber>
    </recommendedName>
</protein>
<proteinExistence type="inferred from homology"/>
<evidence type="ECO:0000256" key="4">
    <source>
        <dbReference type="ARBA" id="ARBA00023150"/>
    </source>
</evidence>
<evidence type="ECO:0000313" key="8">
    <source>
        <dbReference type="EMBL" id="RAW01045.1"/>
    </source>
</evidence>
<evidence type="ECO:0000256" key="5">
    <source>
        <dbReference type="ARBA" id="ARBA00047317"/>
    </source>
</evidence>
<evidence type="ECO:0000256" key="1">
    <source>
        <dbReference type="ARBA" id="ARBA00002901"/>
    </source>
</evidence>
<evidence type="ECO:0000256" key="3">
    <source>
        <dbReference type="ARBA" id="ARBA00010763"/>
    </source>
</evidence>
<name>A0A364Y2E9_9BACT</name>
<dbReference type="CDD" id="cd00887">
    <property type="entry name" value="MoeA"/>
    <property type="match status" value="1"/>
</dbReference>
<dbReference type="InterPro" id="IPR038987">
    <property type="entry name" value="MoeA-like"/>
</dbReference>
<dbReference type="PANTHER" id="PTHR10192">
    <property type="entry name" value="MOLYBDOPTERIN BIOSYNTHESIS PROTEIN"/>
    <property type="match status" value="1"/>
</dbReference>